<keyword evidence="2" id="KW-1185">Reference proteome</keyword>
<protein>
    <submittedName>
        <fullName evidence="1">Uncharacterized protein</fullName>
    </submittedName>
</protein>
<comment type="caution">
    <text evidence="1">The sequence shown here is derived from an EMBL/GenBank/DDBJ whole genome shotgun (WGS) entry which is preliminary data.</text>
</comment>
<evidence type="ECO:0000313" key="2">
    <source>
        <dbReference type="Proteomes" id="UP000095767"/>
    </source>
</evidence>
<feature type="non-terminal residue" evidence="1">
    <location>
        <position position="1"/>
    </location>
</feature>
<reference evidence="1 2" key="1">
    <citation type="submission" date="2016-09" db="EMBL/GenBank/DDBJ databases">
        <title>The draft genome of Dichanthelium oligosanthes: A C3 panicoid grass species.</title>
        <authorList>
            <person name="Studer A.J."/>
            <person name="Schnable J.C."/>
            <person name="Brutnell T.P."/>
        </authorList>
    </citation>
    <scope>NUCLEOTIDE SEQUENCE [LARGE SCALE GENOMIC DNA]</scope>
    <source>
        <strain evidence="2">cv. Kellogg 1175</strain>
        <tissue evidence="1">Leaf</tissue>
    </source>
</reference>
<evidence type="ECO:0000313" key="1">
    <source>
        <dbReference type="EMBL" id="OEL30054.1"/>
    </source>
</evidence>
<organism evidence="1 2">
    <name type="scientific">Dichanthelium oligosanthes</name>
    <dbReference type="NCBI Taxonomy" id="888268"/>
    <lineage>
        <taxon>Eukaryota</taxon>
        <taxon>Viridiplantae</taxon>
        <taxon>Streptophyta</taxon>
        <taxon>Embryophyta</taxon>
        <taxon>Tracheophyta</taxon>
        <taxon>Spermatophyta</taxon>
        <taxon>Magnoliopsida</taxon>
        <taxon>Liliopsida</taxon>
        <taxon>Poales</taxon>
        <taxon>Poaceae</taxon>
        <taxon>PACMAD clade</taxon>
        <taxon>Panicoideae</taxon>
        <taxon>Panicodae</taxon>
        <taxon>Paniceae</taxon>
        <taxon>Dichantheliinae</taxon>
        <taxon>Dichanthelium</taxon>
    </lineage>
</organism>
<dbReference type="OrthoDB" id="717670at2759"/>
<dbReference type="AlphaFoldDB" id="A0A1E5VY70"/>
<name>A0A1E5VY70_9POAL</name>
<sequence>LYKDLSDDQCKMIKDVNFDGLLQIACPILLADFANWLFVDCFDAGRYINSLELGSLQVPTTKPWIAAWDRKHMDEVIKMDTDNDGSFGKLKLKPSAHTIFHSLLFHMDDIKQFVKDTLRNHRTEEEKICAAVSKVLRGVTEWMETFV</sequence>
<dbReference type="EMBL" id="LWDX02026361">
    <property type="protein sequence ID" value="OEL30054.1"/>
    <property type="molecule type" value="Genomic_DNA"/>
</dbReference>
<dbReference type="Proteomes" id="UP000095767">
    <property type="component" value="Unassembled WGS sequence"/>
</dbReference>
<accession>A0A1E5VY70</accession>
<gene>
    <name evidence="1" type="ORF">BAE44_0008928</name>
</gene>
<proteinExistence type="predicted"/>